<dbReference type="InterPro" id="IPR036291">
    <property type="entry name" value="NAD(P)-bd_dom_sf"/>
</dbReference>
<dbReference type="CDD" id="cd05266">
    <property type="entry name" value="SDR_a4"/>
    <property type="match status" value="1"/>
</dbReference>
<evidence type="ECO:0000259" key="1">
    <source>
        <dbReference type="Pfam" id="PF01370"/>
    </source>
</evidence>
<dbReference type="PANTHER" id="PTHR48079:SF6">
    <property type="entry name" value="NAD(P)-BINDING DOMAIN-CONTAINING PROTEIN-RELATED"/>
    <property type="match status" value="1"/>
</dbReference>
<dbReference type="InterPro" id="IPR001509">
    <property type="entry name" value="Epimerase_deHydtase"/>
</dbReference>
<dbReference type="RefSeq" id="WP_249698819.1">
    <property type="nucleotide sequence ID" value="NZ_JAMFLX010000007.1"/>
</dbReference>
<comment type="caution">
    <text evidence="2">The sequence shown here is derived from an EMBL/GenBank/DDBJ whole genome shotgun (WGS) entry which is preliminary data.</text>
</comment>
<dbReference type="SUPFAM" id="SSF51735">
    <property type="entry name" value="NAD(P)-binding Rossmann-fold domains"/>
    <property type="match status" value="1"/>
</dbReference>
<sequence length="290" mass="31885">MNESSGNPVDNNPGPITLIAGCGDVGCRLALLLMKSGHRVYGLRRDISQLPEGVLPIKGELTDDSLLGDWPEQIDYLIYCAAAGRQGEDGYRQTYLHGLENALNRLNTLESPPRRIFFTSSTAVYHQNEGEWVDELSPTRPEGFNGKVMLEAEALLVSSELPATVVRFGGIYGPGRNFMLNKVKGGEVYADTPRLYGNRIHSDDCAGMLAWLIKLDRAGVGIHPLYLGVDSDPAPLSEVTHWLAEEMGVVSTKEIPASGRGSKRCRNDRILESGYRFRYPGFRAGYQGLI</sequence>
<dbReference type="InterPro" id="IPR051783">
    <property type="entry name" value="NAD(P)-dependent_oxidoreduct"/>
</dbReference>
<gene>
    <name evidence="2" type="ORF">M3P05_07270</name>
</gene>
<reference evidence="2 3" key="1">
    <citation type="submission" date="2022-05" db="EMBL/GenBank/DDBJ databases">
        <authorList>
            <person name="Park J.-S."/>
        </authorList>
    </citation>
    <scope>NUCLEOTIDE SEQUENCE [LARGE SCALE GENOMIC DNA]</scope>
    <source>
        <strain evidence="2 3">2012CJ34-2</strain>
    </source>
</reference>
<protein>
    <submittedName>
        <fullName evidence="2">SDR family oxidoreductase</fullName>
    </submittedName>
</protein>
<dbReference type="PANTHER" id="PTHR48079">
    <property type="entry name" value="PROTEIN YEEZ"/>
    <property type="match status" value="1"/>
</dbReference>
<organism evidence="2 3">
    <name type="scientific">Parendozoicomonas callyspongiae</name>
    <dbReference type="NCBI Taxonomy" id="2942213"/>
    <lineage>
        <taxon>Bacteria</taxon>
        <taxon>Pseudomonadati</taxon>
        <taxon>Pseudomonadota</taxon>
        <taxon>Gammaproteobacteria</taxon>
        <taxon>Oceanospirillales</taxon>
        <taxon>Endozoicomonadaceae</taxon>
        <taxon>Parendozoicomonas</taxon>
    </lineage>
</organism>
<keyword evidence="3" id="KW-1185">Reference proteome</keyword>
<feature type="domain" description="NAD-dependent epimerase/dehydratase" evidence="1">
    <location>
        <begin position="19"/>
        <end position="178"/>
    </location>
</feature>
<evidence type="ECO:0000313" key="3">
    <source>
        <dbReference type="Proteomes" id="UP001203338"/>
    </source>
</evidence>
<dbReference type="Pfam" id="PF01370">
    <property type="entry name" value="Epimerase"/>
    <property type="match status" value="1"/>
</dbReference>
<dbReference type="EMBL" id="JAMFLX010000007">
    <property type="protein sequence ID" value="MCL6269738.1"/>
    <property type="molecule type" value="Genomic_DNA"/>
</dbReference>
<name>A0ABT0PEK3_9GAMM</name>
<accession>A0ABT0PEK3</accession>
<dbReference type="Gene3D" id="3.40.50.720">
    <property type="entry name" value="NAD(P)-binding Rossmann-like Domain"/>
    <property type="match status" value="1"/>
</dbReference>
<dbReference type="Proteomes" id="UP001203338">
    <property type="component" value="Unassembled WGS sequence"/>
</dbReference>
<proteinExistence type="predicted"/>
<evidence type="ECO:0000313" key="2">
    <source>
        <dbReference type="EMBL" id="MCL6269738.1"/>
    </source>
</evidence>